<evidence type="ECO:0008006" key="3">
    <source>
        <dbReference type="Google" id="ProtNLM"/>
    </source>
</evidence>
<gene>
    <name evidence="1" type="ORF">FB45DRAFT_941931</name>
</gene>
<protein>
    <recommendedName>
        <fullName evidence="3">YCII-related domain-containing protein</fullName>
    </recommendedName>
</protein>
<dbReference type="SUPFAM" id="SSF54909">
    <property type="entry name" value="Dimeric alpha+beta barrel"/>
    <property type="match status" value="1"/>
</dbReference>
<keyword evidence="2" id="KW-1185">Reference proteome</keyword>
<name>A0AAD7B5S0_9AGAR</name>
<dbReference type="PANTHER" id="PTHR33606">
    <property type="entry name" value="PROTEIN YCII"/>
    <property type="match status" value="1"/>
</dbReference>
<evidence type="ECO:0000313" key="1">
    <source>
        <dbReference type="EMBL" id="KAJ7610889.1"/>
    </source>
</evidence>
<dbReference type="InterPro" id="IPR051807">
    <property type="entry name" value="Sec-metab_biosynth-assoc"/>
</dbReference>
<dbReference type="InterPro" id="IPR011008">
    <property type="entry name" value="Dimeric_a/b-barrel"/>
</dbReference>
<reference evidence="1" key="1">
    <citation type="submission" date="2023-03" db="EMBL/GenBank/DDBJ databases">
        <title>Massive genome expansion in bonnet fungi (Mycena s.s.) driven by repeated elements and novel gene families across ecological guilds.</title>
        <authorList>
            <consortium name="Lawrence Berkeley National Laboratory"/>
            <person name="Harder C.B."/>
            <person name="Miyauchi S."/>
            <person name="Viragh M."/>
            <person name="Kuo A."/>
            <person name="Thoen E."/>
            <person name="Andreopoulos B."/>
            <person name="Lu D."/>
            <person name="Skrede I."/>
            <person name="Drula E."/>
            <person name="Henrissat B."/>
            <person name="Morin E."/>
            <person name="Kohler A."/>
            <person name="Barry K."/>
            <person name="LaButti K."/>
            <person name="Morin E."/>
            <person name="Salamov A."/>
            <person name="Lipzen A."/>
            <person name="Mereny Z."/>
            <person name="Hegedus B."/>
            <person name="Baldrian P."/>
            <person name="Stursova M."/>
            <person name="Weitz H."/>
            <person name="Taylor A."/>
            <person name="Grigoriev I.V."/>
            <person name="Nagy L.G."/>
            <person name="Martin F."/>
            <person name="Kauserud H."/>
        </authorList>
    </citation>
    <scope>NUCLEOTIDE SEQUENCE</scope>
    <source>
        <strain evidence="1">9284</strain>
    </source>
</reference>
<dbReference type="Proteomes" id="UP001221142">
    <property type="component" value="Unassembled WGS sequence"/>
</dbReference>
<evidence type="ECO:0000313" key="2">
    <source>
        <dbReference type="Proteomes" id="UP001221142"/>
    </source>
</evidence>
<proteinExistence type="predicted"/>
<organism evidence="1 2">
    <name type="scientific">Roridomyces roridus</name>
    <dbReference type="NCBI Taxonomy" id="1738132"/>
    <lineage>
        <taxon>Eukaryota</taxon>
        <taxon>Fungi</taxon>
        <taxon>Dikarya</taxon>
        <taxon>Basidiomycota</taxon>
        <taxon>Agaricomycotina</taxon>
        <taxon>Agaricomycetes</taxon>
        <taxon>Agaricomycetidae</taxon>
        <taxon>Agaricales</taxon>
        <taxon>Marasmiineae</taxon>
        <taxon>Mycenaceae</taxon>
        <taxon>Roridomyces</taxon>
    </lineage>
</organism>
<dbReference type="EMBL" id="JARKIF010000034">
    <property type="protein sequence ID" value="KAJ7610889.1"/>
    <property type="molecule type" value="Genomic_DNA"/>
</dbReference>
<dbReference type="AlphaFoldDB" id="A0AAD7B5S0"/>
<accession>A0AAD7B5S0</accession>
<dbReference type="PANTHER" id="PTHR33606:SF3">
    <property type="entry name" value="PROTEIN YCII"/>
    <property type="match status" value="1"/>
</dbReference>
<comment type="caution">
    <text evidence="1">The sequence shown here is derived from an EMBL/GenBank/DDBJ whole genome shotgun (WGS) entry which is preliminary data.</text>
</comment>
<dbReference type="Gene3D" id="3.30.70.1060">
    <property type="entry name" value="Dimeric alpha+beta barrel"/>
    <property type="match status" value="1"/>
</dbReference>
<sequence length="108" mass="12344">MTRKFIFFGPYITTPNASELRLRLLPQHLEDLASRPHIVKFGGPFFTDGGAGEDDPERNYGGTFFLMESEDHVAAREIIQSDVYFKGGLWDRPNIILVEYTPLMGYPF</sequence>